<dbReference type="STRING" id="1527.SAMN04489757_10956"/>
<evidence type="ECO:0000256" key="1">
    <source>
        <dbReference type="SAM" id="Phobius"/>
    </source>
</evidence>
<protein>
    <submittedName>
        <fullName evidence="2">ABC-2 family transporter protein</fullName>
    </submittedName>
</protein>
<dbReference type="RefSeq" id="WP_091685612.1">
    <property type="nucleotide sequence ID" value="NZ_BAABFM010000073.1"/>
</dbReference>
<keyword evidence="1" id="KW-1133">Transmembrane helix</keyword>
<dbReference type="GO" id="GO:0140359">
    <property type="term" value="F:ABC-type transporter activity"/>
    <property type="evidence" value="ECO:0007669"/>
    <property type="project" value="InterPro"/>
</dbReference>
<sequence length="304" mass="33575">MKINPVYKKELRIGVRTIKTALIILGYNGLLALFGLFAFYATFEYGSRYGGTVNYAKVLELYAIIAAVEFGLVLFTVPALTAGSISGEREKQTLDILLTSKLTPMQVILGKLASSISIMILLAFSSLPIISLVFSIGGVTFLDLLEFMALIIITAIYIGSIGIFFSCLFKKTTAATVSTYGALLFLTLGTFFIIAAIVILKDMKAAALVTQTDYIRKSPDAGYWILILLVNPAMTCFSMIENQIGTGSRLVTFLREFGVTSDWIESNWFFISAAIQGVLSLIFIYFSSRLLNPLKEKRRFKKKD</sequence>
<feature type="transmembrane region" description="Helical" evidence="1">
    <location>
        <begin position="177"/>
        <end position="200"/>
    </location>
</feature>
<gene>
    <name evidence="2" type="ORF">SAMN04489757_10956</name>
</gene>
<evidence type="ECO:0000313" key="3">
    <source>
        <dbReference type="Proteomes" id="UP000198806"/>
    </source>
</evidence>
<dbReference type="PANTHER" id="PTHR43471">
    <property type="entry name" value="ABC TRANSPORTER PERMEASE"/>
    <property type="match status" value="1"/>
</dbReference>
<keyword evidence="3" id="KW-1185">Reference proteome</keyword>
<evidence type="ECO:0000313" key="2">
    <source>
        <dbReference type="EMBL" id="SFO10721.1"/>
    </source>
</evidence>
<dbReference type="Proteomes" id="UP000198806">
    <property type="component" value="Unassembled WGS sequence"/>
</dbReference>
<feature type="transmembrane region" description="Helical" evidence="1">
    <location>
        <begin position="21"/>
        <end position="41"/>
    </location>
</feature>
<dbReference type="PANTHER" id="PTHR43471:SF12">
    <property type="entry name" value="HYPOTHETICAL MEMBRANE PROTEIN, CONSERVED"/>
    <property type="match status" value="1"/>
</dbReference>
<dbReference type="Pfam" id="PF12679">
    <property type="entry name" value="ABC2_membrane_2"/>
    <property type="match status" value="1"/>
</dbReference>
<keyword evidence="1" id="KW-0812">Transmembrane</keyword>
<feature type="transmembrane region" description="Helical" evidence="1">
    <location>
        <begin position="61"/>
        <end position="81"/>
    </location>
</feature>
<accession>A0A1I5EHZ7</accession>
<dbReference type="AlphaFoldDB" id="A0A1I5EHZ7"/>
<reference evidence="2 3" key="1">
    <citation type="submission" date="2016-10" db="EMBL/GenBank/DDBJ databases">
        <authorList>
            <person name="de Groot N.N."/>
        </authorList>
    </citation>
    <scope>NUCLEOTIDE SEQUENCE [LARGE SCALE GENOMIC DNA]</scope>
    <source>
        <strain evidence="2 3">DSM 1283</strain>
    </source>
</reference>
<keyword evidence="1" id="KW-0472">Membrane</keyword>
<dbReference type="OrthoDB" id="9815855at2"/>
<dbReference type="GO" id="GO:0005886">
    <property type="term" value="C:plasma membrane"/>
    <property type="evidence" value="ECO:0007669"/>
    <property type="project" value="UniProtKB-SubCell"/>
</dbReference>
<organism evidence="2 3">
    <name type="scientific">Anaerocolumna aminovalerica</name>
    <dbReference type="NCBI Taxonomy" id="1527"/>
    <lineage>
        <taxon>Bacteria</taxon>
        <taxon>Bacillati</taxon>
        <taxon>Bacillota</taxon>
        <taxon>Clostridia</taxon>
        <taxon>Lachnospirales</taxon>
        <taxon>Lachnospiraceae</taxon>
        <taxon>Anaerocolumna</taxon>
    </lineage>
</organism>
<name>A0A1I5EHZ7_9FIRM</name>
<feature type="transmembrane region" description="Helical" evidence="1">
    <location>
        <begin position="116"/>
        <end position="137"/>
    </location>
</feature>
<dbReference type="EMBL" id="FOWD01000009">
    <property type="protein sequence ID" value="SFO10721.1"/>
    <property type="molecule type" value="Genomic_DNA"/>
</dbReference>
<feature type="transmembrane region" description="Helical" evidence="1">
    <location>
        <begin position="268"/>
        <end position="291"/>
    </location>
</feature>
<proteinExistence type="predicted"/>
<feature type="transmembrane region" description="Helical" evidence="1">
    <location>
        <begin position="144"/>
        <end position="165"/>
    </location>
</feature>